<evidence type="ECO:0000256" key="1">
    <source>
        <dbReference type="ARBA" id="ARBA00022603"/>
    </source>
</evidence>
<keyword evidence="3 4" id="KW-0949">S-adenosyl-L-methionine</keyword>
<evidence type="ECO:0000256" key="3">
    <source>
        <dbReference type="ARBA" id="ARBA00022691"/>
    </source>
</evidence>
<protein>
    <recommendedName>
        <fullName evidence="4">tRNA 5-hydroxyuridine methyltransferase</fullName>
        <ecNumber evidence="4">2.1.1.-</ecNumber>
    </recommendedName>
    <alternativeName>
        <fullName evidence="4">ho5U methyltransferase</fullName>
    </alternativeName>
</protein>
<feature type="binding site" evidence="4">
    <location>
        <position position="151"/>
    </location>
    <ligand>
        <name>Mg(2+)</name>
        <dbReference type="ChEBI" id="CHEBI:18420"/>
    </ligand>
</feature>
<organism evidence="5 6">
    <name type="scientific">Leptotrichia wadei</name>
    <dbReference type="NCBI Taxonomy" id="157687"/>
    <lineage>
        <taxon>Bacteria</taxon>
        <taxon>Fusobacteriati</taxon>
        <taxon>Fusobacteriota</taxon>
        <taxon>Fusobacteriia</taxon>
        <taxon>Fusobacteriales</taxon>
        <taxon>Leptotrichiaceae</taxon>
        <taxon>Leptotrichia</taxon>
    </lineage>
</organism>
<dbReference type="SUPFAM" id="SSF53335">
    <property type="entry name" value="S-adenosyl-L-methionine-dependent methyltransferases"/>
    <property type="match status" value="1"/>
</dbReference>
<feature type="binding site" evidence="4">
    <location>
        <position position="103"/>
    </location>
    <ligand>
        <name>S-adenosyl-L-methionine</name>
        <dbReference type="ChEBI" id="CHEBI:59789"/>
    </ligand>
</feature>
<feature type="binding site" evidence="4">
    <location>
        <position position="84"/>
    </location>
    <ligand>
        <name>S-adenosyl-L-methionine</name>
        <dbReference type="ChEBI" id="CHEBI:59789"/>
    </ligand>
</feature>
<comment type="similarity">
    <text evidence="4">Belongs to the class I-like SAM-binding methyltransferase superfamily. Cation-dependent O-methyltransferase family.</text>
</comment>
<dbReference type="GO" id="GO:0016300">
    <property type="term" value="F:tRNA (uridine) methyltransferase activity"/>
    <property type="evidence" value="ECO:0007669"/>
    <property type="project" value="UniProtKB-UniRule"/>
</dbReference>
<evidence type="ECO:0000256" key="2">
    <source>
        <dbReference type="ARBA" id="ARBA00022679"/>
    </source>
</evidence>
<dbReference type="EMBL" id="AP019841">
    <property type="protein sequence ID" value="BBM54381.1"/>
    <property type="molecule type" value="Genomic_DNA"/>
</dbReference>
<dbReference type="Pfam" id="PF01596">
    <property type="entry name" value="Methyltransf_3"/>
    <property type="match status" value="1"/>
</dbReference>
<sequence>MFLKILEPCDFSRGRFRIENFIESSKYAQNLFKIQNEIIQNVKDESLAENVPIITDEVLNYMIFTAKNMKAGNILEIGTATGYSGLFLARVANENGGFLTTMEIDEKRYGKAVENFKKLGLFEKNRMILGDALKEIPRLDKGIKYDFIFIDASKGQYLKFFEMSYELLNENGIIFIDNLMFRGLVAVKKEEIPKRYKTIVKRLKEFIEKLNEEYNFVLLPFGDGVGIVKK</sequence>
<dbReference type="GO" id="GO:0030488">
    <property type="term" value="P:tRNA methylation"/>
    <property type="evidence" value="ECO:0007669"/>
    <property type="project" value="UniProtKB-UniRule"/>
</dbReference>
<dbReference type="EC" id="2.1.1.-" evidence="4"/>
<dbReference type="PROSITE" id="PS51682">
    <property type="entry name" value="SAM_OMT_I"/>
    <property type="match status" value="1"/>
</dbReference>
<dbReference type="GO" id="GO:0008757">
    <property type="term" value="F:S-adenosylmethionine-dependent methyltransferase activity"/>
    <property type="evidence" value="ECO:0007669"/>
    <property type="project" value="TreeGrafter"/>
</dbReference>
<dbReference type="RefSeq" id="WP_147003206.1">
    <property type="nucleotide sequence ID" value="NZ_AP019841.1"/>
</dbReference>
<evidence type="ECO:0000313" key="5">
    <source>
        <dbReference type="EMBL" id="BBM54381.1"/>
    </source>
</evidence>
<reference evidence="5 6" key="1">
    <citation type="submission" date="2019-07" db="EMBL/GenBank/DDBJ databases">
        <title>Complete Genome Sequence of Leptotrichia wadei Strain JMUB3936.</title>
        <authorList>
            <person name="Watanabe S."/>
            <person name="Cui L."/>
        </authorList>
    </citation>
    <scope>NUCLEOTIDE SEQUENCE [LARGE SCALE GENOMIC DNA]</scope>
    <source>
        <strain evidence="5 6">JMUB3936</strain>
    </source>
</reference>
<comment type="subunit">
    <text evidence="4">Homodimer.</text>
</comment>
<gene>
    <name evidence="4" type="primary">trmR</name>
    <name evidence="5" type="ORF">JMUB3936_0665</name>
</gene>
<keyword evidence="4" id="KW-0460">Magnesium</keyword>
<keyword evidence="4" id="KW-0479">Metal-binding</keyword>
<feature type="binding site" evidence="4">
    <location>
        <position position="178"/>
    </location>
    <ligand>
        <name>Mg(2+)</name>
        <dbReference type="ChEBI" id="CHEBI:18420"/>
    </ligand>
</feature>
<comment type="catalytic activity">
    <reaction evidence="4">
        <text>5-hydroxyuridine(34) in tRNA + S-adenosyl-L-methionine = 5-methoxyuridine(34) in tRNA + S-adenosyl-L-homocysteine + H(+)</text>
        <dbReference type="Rhea" id="RHEA:60524"/>
        <dbReference type="Rhea" id="RHEA-COMP:13381"/>
        <dbReference type="Rhea" id="RHEA-COMP:15591"/>
        <dbReference type="ChEBI" id="CHEBI:15378"/>
        <dbReference type="ChEBI" id="CHEBI:57856"/>
        <dbReference type="ChEBI" id="CHEBI:59789"/>
        <dbReference type="ChEBI" id="CHEBI:136877"/>
        <dbReference type="ChEBI" id="CHEBI:143860"/>
    </reaction>
</comment>
<dbReference type="Gene3D" id="3.40.50.150">
    <property type="entry name" value="Vaccinia Virus protein VP39"/>
    <property type="match status" value="1"/>
</dbReference>
<dbReference type="CDD" id="cd02440">
    <property type="entry name" value="AdoMet_MTases"/>
    <property type="match status" value="1"/>
</dbReference>
<feature type="binding site" evidence="4">
    <location>
        <position position="177"/>
    </location>
    <ligand>
        <name>Mg(2+)</name>
        <dbReference type="ChEBI" id="CHEBI:18420"/>
    </ligand>
</feature>
<dbReference type="InterPro" id="IPR002935">
    <property type="entry name" value="SAM_O-MeTrfase"/>
</dbReference>
<dbReference type="PANTHER" id="PTHR10509:SF14">
    <property type="entry name" value="CAFFEOYL-COA O-METHYLTRANSFERASE 3-RELATED"/>
    <property type="match status" value="1"/>
</dbReference>
<keyword evidence="4" id="KW-0819">tRNA processing</keyword>
<dbReference type="HAMAP" id="MF_02217">
    <property type="entry name" value="TrmR_methyltr"/>
    <property type="match status" value="1"/>
</dbReference>
<name>A0A510KUF7_9FUSO</name>
<feature type="binding site" evidence="4">
    <location>
        <begin position="131"/>
        <end position="132"/>
    </location>
    <ligand>
        <name>S-adenosyl-L-methionine</name>
        <dbReference type="ChEBI" id="CHEBI:59789"/>
    </ligand>
</feature>
<proteinExistence type="inferred from homology"/>
<dbReference type="GO" id="GO:0000287">
    <property type="term" value="F:magnesium ion binding"/>
    <property type="evidence" value="ECO:0007669"/>
    <property type="project" value="UniProtKB-UniRule"/>
</dbReference>
<comment type="function">
    <text evidence="4">Catalyzes the methylation of 5-hydroxyuridine (ho5U) to form 5-methoxyuridine (mo5U) at position 34 in tRNAs.</text>
</comment>
<dbReference type="Proteomes" id="UP000321944">
    <property type="component" value="Chromosome"/>
</dbReference>
<evidence type="ECO:0000313" key="6">
    <source>
        <dbReference type="Proteomes" id="UP000321944"/>
    </source>
</evidence>
<dbReference type="InterPro" id="IPR029063">
    <property type="entry name" value="SAM-dependent_MTases_sf"/>
</dbReference>
<dbReference type="GO" id="GO:0008171">
    <property type="term" value="F:O-methyltransferase activity"/>
    <property type="evidence" value="ECO:0007669"/>
    <property type="project" value="InterPro"/>
</dbReference>
<evidence type="ECO:0000256" key="4">
    <source>
        <dbReference type="HAMAP-Rule" id="MF_02217"/>
    </source>
</evidence>
<feature type="binding site" evidence="4">
    <location>
        <position position="54"/>
    </location>
    <ligand>
        <name>S-adenosyl-L-methionine</name>
        <dbReference type="ChEBI" id="CHEBI:59789"/>
    </ligand>
</feature>
<keyword evidence="2 4" id="KW-0808">Transferase</keyword>
<dbReference type="AlphaFoldDB" id="A0A510KUF7"/>
<feature type="binding site" evidence="4">
    <location>
        <position position="151"/>
    </location>
    <ligand>
        <name>S-adenosyl-L-methionine</name>
        <dbReference type="ChEBI" id="CHEBI:59789"/>
    </ligand>
</feature>
<keyword evidence="1 4" id="KW-0489">Methyltransferase</keyword>
<dbReference type="OrthoDB" id="9799672at2"/>
<accession>A0A510KUF7</accession>
<dbReference type="InterPro" id="IPR043675">
    <property type="entry name" value="TrmR_methyltr"/>
</dbReference>
<dbReference type="PANTHER" id="PTHR10509">
    <property type="entry name" value="O-METHYLTRANSFERASE-RELATED"/>
    <property type="match status" value="1"/>
</dbReference>
<dbReference type="InterPro" id="IPR050362">
    <property type="entry name" value="Cation-dep_OMT"/>
</dbReference>